<sequence length="184" mass="20330">MYNETNTPSQVGGLYLHRSLTGRSGRMEVFGLVFVVAVAAVVAVGAAALWRFSTLRNTGSQGLMRRLPAEDVHGWRHGVFRYSEEQLKFYKLRSLSFTCDAAVNRRGSSIEGFRELSAAEREFIPGVDRVVVLSTGAARYELASDSRAQMALVSWIESAPSTRSVRSDAKGAQPRAAQRRVHRP</sequence>
<accession>A0A2S0WDM2</accession>
<dbReference type="KEGG" id="clia:C3E79_04525"/>
<gene>
    <name evidence="1" type="ORF">C3E79_04525</name>
</gene>
<evidence type="ECO:0000313" key="1">
    <source>
        <dbReference type="EMBL" id="AWB83834.1"/>
    </source>
</evidence>
<dbReference type="Pfam" id="PF10739">
    <property type="entry name" value="DUF2550"/>
    <property type="match status" value="1"/>
</dbReference>
<protein>
    <submittedName>
        <fullName evidence="1">DUF2550 domain-containing protein</fullName>
    </submittedName>
</protein>
<dbReference type="AlphaFoldDB" id="A0A2S0WDM2"/>
<dbReference type="EMBL" id="CP026948">
    <property type="protein sequence ID" value="AWB83834.1"/>
    <property type="molecule type" value="Genomic_DNA"/>
</dbReference>
<dbReference type="InterPro" id="IPR019675">
    <property type="entry name" value="DUF2550"/>
</dbReference>
<proteinExistence type="predicted"/>
<organism evidence="1 2">
    <name type="scientific">Corynebacterium liangguodongii</name>
    <dbReference type="NCBI Taxonomy" id="2079535"/>
    <lineage>
        <taxon>Bacteria</taxon>
        <taxon>Bacillati</taxon>
        <taxon>Actinomycetota</taxon>
        <taxon>Actinomycetes</taxon>
        <taxon>Mycobacteriales</taxon>
        <taxon>Corynebacteriaceae</taxon>
        <taxon>Corynebacterium</taxon>
    </lineage>
</organism>
<evidence type="ECO:0000313" key="2">
    <source>
        <dbReference type="Proteomes" id="UP000244754"/>
    </source>
</evidence>
<dbReference type="Proteomes" id="UP000244754">
    <property type="component" value="Chromosome"/>
</dbReference>
<reference evidence="2" key="1">
    <citation type="submission" date="2018-01" db="EMBL/GenBank/DDBJ databases">
        <authorList>
            <person name="Li J."/>
        </authorList>
    </citation>
    <scope>NUCLEOTIDE SEQUENCE [LARGE SCALE GENOMIC DNA]</scope>
    <source>
        <strain evidence="2">2184</strain>
    </source>
</reference>
<name>A0A2S0WDM2_9CORY</name>
<keyword evidence="2" id="KW-1185">Reference proteome</keyword>